<comment type="caution">
    <text evidence="3">The sequence shown here is derived from an EMBL/GenBank/DDBJ whole genome shotgun (WGS) entry which is preliminary data.</text>
</comment>
<dbReference type="EMBL" id="LPXN01000110">
    <property type="protein sequence ID" value="KZD07926.1"/>
    <property type="molecule type" value="Genomic_DNA"/>
</dbReference>
<accession>A0A154W362</accession>
<dbReference type="PROSITE" id="PS51257">
    <property type="entry name" value="PROKAR_LIPOPROTEIN"/>
    <property type="match status" value="1"/>
</dbReference>
<evidence type="ECO:0008006" key="5">
    <source>
        <dbReference type="Google" id="ProtNLM"/>
    </source>
</evidence>
<name>A0A154W362_9PROT</name>
<keyword evidence="2" id="KW-0732">Signal</keyword>
<sequence>MKPLAAVALIAGMALGACSDLNSTQQRTLTGGAAGAAGGAAIGALTGGSAVGGALLGGAAGAGGGYLYDRSKRD</sequence>
<dbReference type="AlphaFoldDB" id="A0A154W362"/>
<evidence type="ECO:0000256" key="2">
    <source>
        <dbReference type="SAM" id="SignalP"/>
    </source>
</evidence>
<keyword evidence="1" id="KW-0472">Membrane</keyword>
<dbReference type="Proteomes" id="UP000076400">
    <property type="component" value="Unassembled WGS sequence"/>
</dbReference>
<gene>
    <name evidence="3" type="ORF">AUP43_09455</name>
</gene>
<feature type="chain" id="PRO_5007602204" description="Glycine zipper domain-containing protein" evidence="2">
    <location>
        <begin position="20"/>
        <end position="74"/>
    </location>
</feature>
<organism evidence="3 4">
    <name type="scientific">Oceanibaculum pacificum</name>
    <dbReference type="NCBI Taxonomy" id="580166"/>
    <lineage>
        <taxon>Bacteria</taxon>
        <taxon>Pseudomonadati</taxon>
        <taxon>Pseudomonadota</taxon>
        <taxon>Alphaproteobacteria</taxon>
        <taxon>Rhodospirillales</taxon>
        <taxon>Oceanibaculaceae</taxon>
        <taxon>Oceanibaculum</taxon>
    </lineage>
</organism>
<evidence type="ECO:0000256" key="1">
    <source>
        <dbReference type="SAM" id="Phobius"/>
    </source>
</evidence>
<feature type="transmembrane region" description="Helical" evidence="1">
    <location>
        <begin position="40"/>
        <end position="68"/>
    </location>
</feature>
<proteinExistence type="predicted"/>
<keyword evidence="1" id="KW-0812">Transmembrane</keyword>
<protein>
    <recommendedName>
        <fullName evidence="5">Glycine zipper domain-containing protein</fullName>
    </recommendedName>
</protein>
<keyword evidence="4" id="KW-1185">Reference proteome</keyword>
<keyword evidence="1" id="KW-1133">Transmembrane helix</keyword>
<evidence type="ECO:0000313" key="4">
    <source>
        <dbReference type="Proteomes" id="UP000076400"/>
    </source>
</evidence>
<feature type="signal peptide" evidence="2">
    <location>
        <begin position="1"/>
        <end position="19"/>
    </location>
</feature>
<reference evidence="3 4" key="1">
    <citation type="submission" date="2015-12" db="EMBL/GenBank/DDBJ databases">
        <title>Genome sequence of Oceanibaculum pacificum MCCC 1A02656.</title>
        <authorList>
            <person name="Lu L."/>
            <person name="Lai Q."/>
            <person name="Shao Z."/>
            <person name="Qian P."/>
        </authorList>
    </citation>
    <scope>NUCLEOTIDE SEQUENCE [LARGE SCALE GENOMIC DNA]</scope>
    <source>
        <strain evidence="3 4">MCCC 1A02656</strain>
    </source>
</reference>
<evidence type="ECO:0000313" key="3">
    <source>
        <dbReference type="EMBL" id="KZD07926.1"/>
    </source>
</evidence>